<evidence type="ECO:0000313" key="3">
    <source>
        <dbReference type="Proteomes" id="UP000023435"/>
    </source>
</evidence>
<name>A0A108U4B7_9GAMM</name>
<gene>
    <name evidence="2" type="ORF">AZ78_4976</name>
</gene>
<proteinExistence type="predicted"/>
<comment type="caution">
    <text evidence="2">The sequence shown here is derived from an EMBL/GenBank/DDBJ whole genome shotgun (WGS) entry which is preliminary data.</text>
</comment>
<dbReference type="Proteomes" id="UP000023435">
    <property type="component" value="Unassembled WGS sequence"/>
</dbReference>
<sequence length="54" mass="6065">MNARRETRRTTRIAPRHRVALTPPPMRLPHTIGPTSTPCATRAQALDGHHEQDS</sequence>
<reference evidence="2 3" key="1">
    <citation type="journal article" date="2014" name="Genome Announc.">
        <title>Draft Genome Sequence of Lysobacter capsici AZ78, a Bacterium Antagonistic to Plant-Pathogenic Oomycetes.</title>
        <authorList>
            <person name="Puopolo G."/>
            <person name="Sonego P."/>
            <person name="Engelen K."/>
            <person name="Pertot I."/>
        </authorList>
    </citation>
    <scope>NUCLEOTIDE SEQUENCE [LARGE SCALE GENOMIC DNA]</scope>
    <source>
        <strain evidence="2 3">AZ78</strain>
    </source>
</reference>
<evidence type="ECO:0000313" key="2">
    <source>
        <dbReference type="EMBL" id="KWS02309.1"/>
    </source>
</evidence>
<evidence type="ECO:0000256" key="1">
    <source>
        <dbReference type="SAM" id="MobiDB-lite"/>
    </source>
</evidence>
<dbReference type="EMBL" id="JAJA02000002">
    <property type="protein sequence ID" value="KWS02309.1"/>
    <property type="molecule type" value="Genomic_DNA"/>
</dbReference>
<keyword evidence="3" id="KW-1185">Reference proteome</keyword>
<organism evidence="2 3">
    <name type="scientific">Lysobacter capsici AZ78</name>
    <dbReference type="NCBI Taxonomy" id="1444315"/>
    <lineage>
        <taxon>Bacteria</taxon>
        <taxon>Pseudomonadati</taxon>
        <taxon>Pseudomonadota</taxon>
        <taxon>Gammaproteobacteria</taxon>
        <taxon>Lysobacterales</taxon>
        <taxon>Lysobacteraceae</taxon>
        <taxon>Lysobacter</taxon>
    </lineage>
</organism>
<feature type="region of interest" description="Disordered" evidence="1">
    <location>
        <begin position="21"/>
        <end position="54"/>
    </location>
</feature>
<dbReference type="AlphaFoldDB" id="A0A108U4B7"/>
<protein>
    <submittedName>
        <fullName evidence="2">Uncharacterized protein</fullName>
    </submittedName>
</protein>
<accession>A0A108U4B7</accession>